<dbReference type="InterPro" id="IPR047202">
    <property type="entry name" value="Lipocalin_Blc-like_dom"/>
</dbReference>
<name>A0A6C0HC49_9ZZZZ</name>
<dbReference type="PANTHER" id="PTHR10612">
    <property type="entry name" value="APOLIPOPROTEIN D"/>
    <property type="match status" value="1"/>
</dbReference>
<sequence length="178" mass="20360">MRIFWSSLFFASIIARTTSLFENNFTTVSELDLNKYQGHWYQVYAAPIDYTFQGYGKCITADYGILGPNNVSVLNSQLNKKGELEQISGYAFYKDISKPGQISVTLEGVPFVAPYWVLNLGEVKNDEYQYSIVSVPVGPSLWVLARNIMEFFAVYDEEVTSLLKKYDFNYVKVDQENC</sequence>
<dbReference type="SUPFAM" id="SSF50814">
    <property type="entry name" value="Lipocalins"/>
    <property type="match status" value="1"/>
</dbReference>
<evidence type="ECO:0000313" key="4">
    <source>
        <dbReference type="EMBL" id="QHT78079.1"/>
    </source>
</evidence>
<dbReference type="AlphaFoldDB" id="A0A6C0HC49"/>
<evidence type="ECO:0000256" key="2">
    <source>
        <dbReference type="PIRNR" id="PIRNR036893"/>
    </source>
</evidence>
<accession>A0A6C0HC49</accession>
<dbReference type="PIRSF" id="PIRSF036893">
    <property type="entry name" value="Lipocalin_ApoD"/>
    <property type="match status" value="1"/>
</dbReference>
<organism evidence="4">
    <name type="scientific">viral metagenome</name>
    <dbReference type="NCBI Taxonomy" id="1070528"/>
    <lineage>
        <taxon>unclassified sequences</taxon>
        <taxon>metagenomes</taxon>
        <taxon>organismal metagenomes</taxon>
    </lineage>
</organism>
<evidence type="ECO:0000259" key="3">
    <source>
        <dbReference type="Pfam" id="PF08212"/>
    </source>
</evidence>
<evidence type="ECO:0000256" key="1">
    <source>
        <dbReference type="ARBA" id="ARBA00006889"/>
    </source>
</evidence>
<dbReference type="CDD" id="cd19438">
    <property type="entry name" value="lipocalin_Blc-like"/>
    <property type="match status" value="1"/>
</dbReference>
<dbReference type="PROSITE" id="PS00213">
    <property type="entry name" value="LIPOCALIN"/>
    <property type="match status" value="1"/>
</dbReference>
<protein>
    <recommendedName>
        <fullName evidence="3">Lipocalin/cytosolic fatty-acid binding domain-containing protein</fullName>
    </recommendedName>
</protein>
<dbReference type="Gene3D" id="2.40.128.20">
    <property type="match status" value="1"/>
</dbReference>
<reference evidence="4" key="1">
    <citation type="journal article" date="2020" name="Nature">
        <title>Giant virus diversity and host interactions through global metagenomics.</title>
        <authorList>
            <person name="Schulz F."/>
            <person name="Roux S."/>
            <person name="Paez-Espino D."/>
            <person name="Jungbluth S."/>
            <person name="Walsh D.A."/>
            <person name="Denef V.J."/>
            <person name="McMahon K.D."/>
            <person name="Konstantinidis K.T."/>
            <person name="Eloe-Fadrosh E.A."/>
            <person name="Kyrpides N.C."/>
            <person name="Woyke T."/>
        </authorList>
    </citation>
    <scope>NUCLEOTIDE SEQUENCE</scope>
    <source>
        <strain evidence="4">GVMAG-M-3300023179-91</strain>
    </source>
</reference>
<dbReference type="GO" id="GO:0006950">
    <property type="term" value="P:response to stress"/>
    <property type="evidence" value="ECO:0007669"/>
    <property type="project" value="UniProtKB-ARBA"/>
</dbReference>
<feature type="domain" description="Lipocalin/cytosolic fatty-acid binding" evidence="3">
    <location>
        <begin position="31"/>
        <end position="147"/>
    </location>
</feature>
<comment type="similarity">
    <text evidence="1 2">Belongs to the calycin superfamily. Lipocalin family.</text>
</comment>
<dbReference type="InterPro" id="IPR000566">
    <property type="entry name" value="Lipocln_cytosolic_FA-bd_dom"/>
</dbReference>
<dbReference type="EMBL" id="MN739929">
    <property type="protein sequence ID" value="QHT78079.1"/>
    <property type="molecule type" value="Genomic_DNA"/>
</dbReference>
<dbReference type="Pfam" id="PF08212">
    <property type="entry name" value="Lipocalin_2"/>
    <property type="match status" value="1"/>
</dbReference>
<dbReference type="InterPro" id="IPR022272">
    <property type="entry name" value="Lipocalin_CS"/>
</dbReference>
<dbReference type="InterPro" id="IPR012674">
    <property type="entry name" value="Calycin"/>
</dbReference>
<dbReference type="PANTHER" id="PTHR10612:SF34">
    <property type="entry name" value="APOLIPOPROTEIN D"/>
    <property type="match status" value="1"/>
</dbReference>
<dbReference type="InterPro" id="IPR022271">
    <property type="entry name" value="Lipocalin_ApoD"/>
</dbReference>
<proteinExistence type="inferred from homology"/>